<keyword evidence="5" id="KW-1003">Cell membrane</keyword>
<dbReference type="InterPro" id="IPR051598">
    <property type="entry name" value="TSUP/Inactive_protease-like"/>
</dbReference>
<comment type="similarity">
    <text evidence="5">Belongs to the 4-toluene sulfonate uptake permease (TSUP) (TC 2.A.102) family.</text>
</comment>
<proteinExistence type="inferred from homology"/>
<evidence type="ECO:0000313" key="7">
    <source>
        <dbReference type="Proteomes" id="UP000652427"/>
    </source>
</evidence>
<feature type="transmembrane region" description="Helical" evidence="5">
    <location>
        <begin position="208"/>
        <end position="229"/>
    </location>
</feature>
<evidence type="ECO:0000313" key="6">
    <source>
        <dbReference type="EMBL" id="NVD27571.1"/>
    </source>
</evidence>
<dbReference type="PANTHER" id="PTHR43701:SF5">
    <property type="entry name" value="MEMBRANE TRANSPORTER PROTEIN-RELATED"/>
    <property type="match status" value="1"/>
</dbReference>
<keyword evidence="4 5" id="KW-0472">Membrane</keyword>
<protein>
    <recommendedName>
        <fullName evidence="5">Probable membrane transporter protein</fullName>
    </recommendedName>
</protein>
<dbReference type="EMBL" id="JABWMH010000002">
    <property type="protein sequence ID" value="NVD27571.1"/>
    <property type="molecule type" value="Genomic_DNA"/>
</dbReference>
<keyword evidence="2 5" id="KW-0812">Transmembrane</keyword>
<evidence type="ECO:0000256" key="1">
    <source>
        <dbReference type="ARBA" id="ARBA00004141"/>
    </source>
</evidence>
<reference evidence="6 7" key="1">
    <citation type="submission" date="2020-06" db="EMBL/GenBank/DDBJ databases">
        <authorList>
            <person name="Kim S.-J."/>
            <person name="Park S.-J."/>
        </authorList>
    </citation>
    <scope>NUCLEOTIDE SEQUENCE [LARGE SCALE GENOMIC DNA]</scope>
    <source>
        <strain evidence="6 7">SW-151</strain>
    </source>
</reference>
<feature type="transmembrane region" description="Helical" evidence="5">
    <location>
        <begin position="175"/>
        <end position="196"/>
    </location>
</feature>
<dbReference type="Proteomes" id="UP000652427">
    <property type="component" value="Unassembled WGS sequence"/>
</dbReference>
<dbReference type="Pfam" id="PF01925">
    <property type="entry name" value="TauE"/>
    <property type="match status" value="1"/>
</dbReference>
<feature type="transmembrane region" description="Helical" evidence="5">
    <location>
        <begin position="98"/>
        <end position="115"/>
    </location>
</feature>
<dbReference type="RefSeq" id="WP_176279082.1">
    <property type="nucleotide sequence ID" value="NZ_JABWMH010000002.1"/>
</dbReference>
<feature type="transmembrane region" description="Helical" evidence="5">
    <location>
        <begin position="75"/>
        <end position="92"/>
    </location>
</feature>
<sequence length="255" mass="26974">MEISILGLALLFAITAALYASVGFGGGSTYIALLALASLDYRALPVIALLCNIIVVTGGTIRFQSRGLIDWSRIWPILLLSVPAAWLGGRMVLERDSFMLLLGLSLAAAGILLITEPFIRRAGGETQKGQWTGHKLFAPAIGTGIGFLSGMVGIGGGIFLAPILLLTRWSDSRRIAATASVFILVNSAAGLAGQIMKSGWSLGADALIAYWPLFVAVLLGGQIGSLLASKALPEIWIRRLTALLILYVALRILFV</sequence>
<keyword evidence="7" id="KW-1185">Reference proteome</keyword>
<feature type="transmembrane region" description="Helical" evidence="5">
    <location>
        <begin position="235"/>
        <end position="254"/>
    </location>
</feature>
<name>A0ABX2N1J8_9SPHN</name>
<comment type="caution">
    <text evidence="6">The sequence shown here is derived from an EMBL/GenBank/DDBJ whole genome shotgun (WGS) entry which is preliminary data.</text>
</comment>
<feature type="transmembrane region" description="Helical" evidence="5">
    <location>
        <begin position="136"/>
        <end position="163"/>
    </location>
</feature>
<evidence type="ECO:0000256" key="4">
    <source>
        <dbReference type="ARBA" id="ARBA00023136"/>
    </source>
</evidence>
<dbReference type="InterPro" id="IPR002781">
    <property type="entry name" value="TM_pro_TauE-like"/>
</dbReference>
<dbReference type="PANTHER" id="PTHR43701">
    <property type="entry name" value="MEMBRANE TRANSPORTER PROTEIN MJ0441-RELATED"/>
    <property type="match status" value="1"/>
</dbReference>
<keyword evidence="3 5" id="KW-1133">Transmembrane helix</keyword>
<gene>
    <name evidence="6" type="ORF">HUO14_06595</name>
</gene>
<comment type="subcellular location">
    <subcellularLocation>
        <location evidence="5">Cell membrane</location>
        <topology evidence="5">Multi-pass membrane protein</topology>
    </subcellularLocation>
    <subcellularLocation>
        <location evidence="1">Membrane</location>
        <topology evidence="1">Multi-pass membrane protein</topology>
    </subcellularLocation>
</comment>
<evidence type="ECO:0000256" key="2">
    <source>
        <dbReference type="ARBA" id="ARBA00022692"/>
    </source>
</evidence>
<evidence type="ECO:0000256" key="5">
    <source>
        <dbReference type="RuleBase" id="RU363041"/>
    </source>
</evidence>
<organism evidence="6 7">
    <name type="scientific">Parasphingorhabdus flavimaris</name>
    <dbReference type="NCBI Taxonomy" id="266812"/>
    <lineage>
        <taxon>Bacteria</taxon>
        <taxon>Pseudomonadati</taxon>
        <taxon>Pseudomonadota</taxon>
        <taxon>Alphaproteobacteria</taxon>
        <taxon>Sphingomonadales</taxon>
        <taxon>Sphingomonadaceae</taxon>
        <taxon>Parasphingorhabdus</taxon>
    </lineage>
</organism>
<evidence type="ECO:0000256" key="3">
    <source>
        <dbReference type="ARBA" id="ARBA00022989"/>
    </source>
</evidence>
<feature type="transmembrane region" description="Helical" evidence="5">
    <location>
        <begin position="44"/>
        <end position="63"/>
    </location>
</feature>
<accession>A0ABX2N1J8</accession>